<evidence type="ECO:0000256" key="1">
    <source>
        <dbReference type="SAM" id="MobiDB-lite"/>
    </source>
</evidence>
<evidence type="ECO:0000259" key="2">
    <source>
        <dbReference type="PROSITE" id="PS50967"/>
    </source>
</evidence>
<dbReference type="SUPFAM" id="SSF47819">
    <property type="entry name" value="HRDC-like"/>
    <property type="match status" value="1"/>
</dbReference>
<name>A0A6U4JC75_HEMAN</name>
<reference evidence="3" key="1">
    <citation type="submission" date="2021-01" db="EMBL/GenBank/DDBJ databases">
        <authorList>
            <person name="Corre E."/>
            <person name="Pelletier E."/>
            <person name="Niang G."/>
            <person name="Scheremetjew M."/>
            <person name="Finn R."/>
            <person name="Kale V."/>
            <person name="Holt S."/>
            <person name="Cochrane G."/>
            <person name="Meng A."/>
            <person name="Brown T."/>
            <person name="Cohen L."/>
        </authorList>
    </citation>
    <scope>NUCLEOTIDE SEQUENCE</scope>
    <source>
        <strain evidence="3">CCMP441</strain>
        <strain evidence="4">CCMP644</strain>
    </source>
</reference>
<dbReference type="EMBL" id="HBFX01046848">
    <property type="protein sequence ID" value="CAD8977177.1"/>
    <property type="molecule type" value="Transcribed_RNA"/>
</dbReference>
<dbReference type="Gene3D" id="1.10.150.80">
    <property type="entry name" value="HRDC domain"/>
    <property type="match status" value="1"/>
</dbReference>
<protein>
    <recommendedName>
        <fullName evidence="2">HRDC domain-containing protein</fullName>
    </recommendedName>
</protein>
<dbReference type="SMART" id="SM00341">
    <property type="entry name" value="HRDC"/>
    <property type="match status" value="1"/>
</dbReference>
<evidence type="ECO:0000313" key="4">
    <source>
        <dbReference type="EMBL" id="CAD8977177.1"/>
    </source>
</evidence>
<proteinExistence type="predicted"/>
<dbReference type="InterPro" id="IPR044876">
    <property type="entry name" value="HRDC_dom_sf"/>
</dbReference>
<dbReference type="GO" id="GO:0000166">
    <property type="term" value="F:nucleotide binding"/>
    <property type="evidence" value="ECO:0007669"/>
    <property type="project" value="InterPro"/>
</dbReference>
<dbReference type="GO" id="GO:0003676">
    <property type="term" value="F:nucleic acid binding"/>
    <property type="evidence" value="ECO:0007669"/>
    <property type="project" value="InterPro"/>
</dbReference>
<feature type="region of interest" description="Disordered" evidence="1">
    <location>
        <begin position="1"/>
        <end position="28"/>
    </location>
</feature>
<feature type="compositionally biased region" description="Basic and acidic residues" evidence="1">
    <location>
        <begin position="7"/>
        <end position="20"/>
    </location>
</feature>
<feature type="domain" description="HRDC" evidence="2">
    <location>
        <begin position="138"/>
        <end position="218"/>
    </location>
</feature>
<dbReference type="AlphaFoldDB" id="A0A6U4JC75"/>
<evidence type="ECO:0000313" key="3">
    <source>
        <dbReference type="EMBL" id="CAD8739515.1"/>
    </source>
</evidence>
<feature type="compositionally biased region" description="Basic and acidic residues" evidence="1">
    <location>
        <begin position="68"/>
        <end position="89"/>
    </location>
</feature>
<dbReference type="InterPro" id="IPR010997">
    <property type="entry name" value="HRDC-like_sf"/>
</dbReference>
<sequence>MPRKAKTTREDGVVGEKGDSGHSGISSYEQVRLDNIKRNGEILKSLGIDAVAASLPMRNPAVAKARRASSDPHRPRATREKKAAGEPQRRSSRLSGASTPAKLEVLEHFLDSSDEETEWTSWDKSRVNALPSHKTHLDAGERVVFEALYEHRQAVAEKEGFEAYMVAQNRSLCEMVRMRPQDAAEMVTVWGMGEKRVEKYGQAFLEILAANSENLRTGQRPVLDAPEHEEGVVQSTAAQAEAGGARRVVTGKGVGYKWKGKLTWDDLDSVGAGPGRLVLRHNASHVYTRSIAEGDSMSGALQALARAGKKTGNPKITGFIKVVDNTFFNDLPLSVVLEEFVNTRR</sequence>
<dbReference type="PROSITE" id="PS50967">
    <property type="entry name" value="HRDC"/>
    <property type="match status" value="1"/>
</dbReference>
<gene>
    <name evidence="4" type="ORF">HAND00432_LOCUS28185</name>
    <name evidence="3" type="ORF">HAND1043_LOCUS6007</name>
</gene>
<dbReference type="InterPro" id="IPR002121">
    <property type="entry name" value="HRDC_dom"/>
</dbReference>
<dbReference type="EMBL" id="HBFK01010020">
    <property type="protein sequence ID" value="CAD8739515.1"/>
    <property type="molecule type" value="Transcribed_RNA"/>
</dbReference>
<organism evidence="3">
    <name type="scientific">Hemiselmis andersenii</name>
    <name type="common">Cryptophyte alga</name>
    <dbReference type="NCBI Taxonomy" id="464988"/>
    <lineage>
        <taxon>Eukaryota</taxon>
        <taxon>Cryptophyceae</taxon>
        <taxon>Cryptomonadales</taxon>
        <taxon>Hemiselmidaceae</taxon>
        <taxon>Hemiselmis</taxon>
    </lineage>
</organism>
<feature type="region of interest" description="Disordered" evidence="1">
    <location>
        <begin position="54"/>
        <end position="98"/>
    </location>
</feature>
<dbReference type="Pfam" id="PF00570">
    <property type="entry name" value="HRDC"/>
    <property type="match status" value="1"/>
</dbReference>
<accession>A0A6U4JC75</accession>